<protein>
    <submittedName>
        <fullName evidence="2">Uncharacterized protein</fullName>
    </submittedName>
</protein>
<proteinExistence type="predicted"/>
<dbReference type="EMBL" id="JAHRIQ010001970">
    <property type="protein sequence ID" value="MEQ2221826.1"/>
    <property type="molecule type" value="Genomic_DNA"/>
</dbReference>
<keyword evidence="3" id="KW-1185">Reference proteome</keyword>
<feature type="compositionally biased region" description="Polar residues" evidence="1">
    <location>
        <begin position="34"/>
        <end position="57"/>
    </location>
</feature>
<dbReference type="Proteomes" id="UP001482620">
    <property type="component" value="Unassembled WGS sequence"/>
</dbReference>
<name>A0ABV0SPU0_9TELE</name>
<sequence>MQVPGWIEWPRVSKDERLQKNNCGVVASCRSCSANGSASQPQSSNTALTVRSHSANSAVHPPSSHAALPPQQAIYYLS</sequence>
<organism evidence="2 3">
    <name type="scientific">Ilyodon furcidens</name>
    <name type="common">goldbreast splitfin</name>
    <dbReference type="NCBI Taxonomy" id="33524"/>
    <lineage>
        <taxon>Eukaryota</taxon>
        <taxon>Metazoa</taxon>
        <taxon>Chordata</taxon>
        <taxon>Craniata</taxon>
        <taxon>Vertebrata</taxon>
        <taxon>Euteleostomi</taxon>
        <taxon>Actinopterygii</taxon>
        <taxon>Neopterygii</taxon>
        <taxon>Teleostei</taxon>
        <taxon>Neoteleostei</taxon>
        <taxon>Acanthomorphata</taxon>
        <taxon>Ovalentaria</taxon>
        <taxon>Atherinomorphae</taxon>
        <taxon>Cyprinodontiformes</taxon>
        <taxon>Goodeidae</taxon>
        <taxon>Ilyodon</taxon>
    </lineage>
</organism>
<evidence type="ECO:0000313" key="3">
    <source>
        <dbReference type="Proteomes" id="UP001482620"/>
    </source>
</evidence>
<reference evidence="2 3" key="1">
    <citation type="submission" date="2021-06" db="EMBL/GenBank/DDBJ databases">
        <authorList>
            <person name="Palmer J.M."/>
        </authorList>
    </citation>
    <scope>NUCLEOTIDE SEQUENCE [LARGE SCALE GENOMIC DNA]</scope>
    <source>
        <strain evidence="3">if_2019</strain>
        <tissue evidence="2">Muscle</tissue>
    </source>
</reference>
<feature type="region of interest" description="Disordered" evidence="1">
    <location>
        <begin position="34"/>
        <end position="66"/>
    </location>
</feature>
<accession>A0ABV0SPU0</accession>
<gene>
    <name evidence="2" type="ORF">ILYODFUR_019589</name>
</gene>
<evidence type="ECO:0000313" key="2">
    <source>
        <dbReference type="EMBL" id="MEQ2221826.1"/>
    </source>
</evidence>
<comment type="caution">
    <text evidence="2">The sequence shown here is derived from an EMBL/GenBank/DDBJ whole genome shotgun (WGS) entry which is preliminary data.</text>
</comment>
<evidence type="ECO:0000256" key="1">
    <source>
        <dbReference type="SAM" id="MobiDB-lite"/>
    </source>
</evidence>